<feature type="transmembrane region" description="Helical" evidence="6">
    <location>
        <begin position="291"/>
        <end position="315"/>
    </location>
</feature>
<feature type="region of interest" description="Disordered" evidence="5">
    <location>
        <begin position="351"/>
        <end position="374"/>
    </location>
</feature>
<evidence type="ECO:0000256" key="1">
    <source>
        <dbReference type="ARBA" id="ARBA00004141"/>
    </source>
</evidence>
<feature type="transmembrane region" description="Helical" evidence="6">
    <location>
        <begin position="180"/>
        <end position="198"/>
    </location>
</feature>
<evidence type="ECO:0000256" key="2">
    <source>
        <dbReference type="ARBA" id="ARBA00022692"/>
    </source>
</evidence>
<dbReference type="SUPFAM" id="SSF81324">
    <property type="entry name" value="Voltage-gated potassium channels"/>
    <property type="match status" value="1"/>
</dbReference>
<sequence>MSNESNTPNDSNLNLEFEKDPPISFRSLRYTSIINALNSLKISNRKKIKKTLRIEQTQVKFYKEASRKFINSPFMLLLEVILVVVYTLIISFEMTVDEETHQDDFVAFRLTESLILAVLWFILTMRIIKNFRNHSSKSHKKRKKPWIFLDIIVTVLISFPSSSIPFIASGLKIDYLWLKNRLKFLYVFQSLAILKLFFFIKPMRKLIVKIFVEPFYKLYLLALILLTITVYTIFTIYFFKAYIESDNPNLKYQCRFKSFSSAWTTVLQIMTFDEWSEIYNDIILVENKYKVYIFILSWIWIGGFIFAHLFVGIYVDNFIDLKGRRQKQQKKIEKKLQEYRKLLQESMDLQRNANNEKNNEANTKPNQDKRKKNDNFTTEFEDVKQIGLRLKSQSMQLKKIIKEFDKSRVIFKRKGLFQTIKKLDSSLSFYGVNDTLMWDLDKEPTKEYLMTLYQISQNLAERSQLRDLLTLVLHEITNNSDQLE</sequence>
<dbReference type="Proteomes" id="UP001470230">
    <property type="component" value="Unassembled WGS sequence"/>
</dbReference>
<evidence type="ECO:0000256" key="5">
    <source>
        <dbReference type="SAM" id="MobiDB-lite"/>
    </source>
</evidence>
<evidence type="ECO:0000259" key="7">
    <source>
        <dbReference type="Pfam" id="PF00520"/>
    </source>
</evidence>
<feature type="transmembrane region" description="Helical" evidence="6">
    <location>
        <begin position="74"/>
        <end position="94"/>
    </location>
</feature>
<evidence type="ECO:0000313" key="9">
    <source>
        <dbReference type="Proteomes" id="UP001470230"/>
    </source>
</evidence>
<keyword evidence="2 6" id="KW-0812">Transmembrane</keyword>
<name>A0ABR2LAJ8_9EUKA</name>
<keyword evidence="9" id="KW-1185">Reference proteome</keyword>
<dbReference type="Gene3D" id="1.10.287.70">
    <property type="match status" value="1"/>
</dbReference>
<dbReference type="InterPro" id="IPR005821">
    <property type="entry name" value="Ion_trans_dom"/>
</dbReference>
<proteinExistence type="predicted"/>
<evidence type="ECO:0000256" key="6">
    <source>
        <dbReference type="SAM" id="Phobius"/>
    </source>
</evidence>
<organism evidence="8 9">
    <name type="scientific">Tritrichomonas musculus</name>
    <dbReference type="NCBI Taxonomy" id="1915356"/>
    <lineage>
        <taxon>Eukaryota</taxon>
        <taxon>Metamonada</taxon>
        <taxon>Parabasalia</taxon>
        <taxon>Tritrichomonadida</taxon>
        <taxon>Tritrichomonadidae</taxon>
        <taxon>Tritrichomonas</taxon>
    </lineage>
</organism>
<dbReference type="PANTHER" id="PTHR46923">
    <property type="entry name" value="CATION CHANNEL SPERM-ASSOCIATED PROTEIN 2"/>
    <property type="match status" value="1"/>
</dbReference>
<feature type="compositionally biased region" description="Low complexity" evidence="5">
    <location>
        <begin position="352"/>
        <end position="365"/>
    </location>
</feature>
<comment type="subcellular location">
    <subcellularLocation>
        <location evidence="1">Membrane</location>
        <topology evidence="1">Multi-pass membrane protein</topology>
    </subcellularLocation>
</comment>
<feature type="domain" description="Ion transport" evidence="7">
    <location>
        <begin position="74"/>
        <end position="324"/>
    </location>
</feature>
<dbReference type="EMBL" id="JAPFFF010000001">
    <property type="protein sequence ID" value="KAK8900344.1"/>
    <property type="molecule type" value="Genomic_DNA"/>
</dbReference>
<dbReference type="InterPro" id="IPR028747">
    <property type="entry name" value="CatSper2"/>
</dbReference>
<dbReference type="Pfam" id="PF00520">
    <property type="entry name" value="Ion_trans"/>
    <property type="match status" value="1"/>
</dbReference>
<feature type="transmembrane region" description="Helical" evidence="6">
    <location>
        <begin position="106"/>
        <end position="125"/>
    </location>
</feature>
<keyword evidence="3 6" id="KW-1133">Transmembrane helix</keyword>
<keyword evidence="4 6" id="KW-0472">Membrane</keyword>
<evidence type="ECO:0000313" key="8">
    <source>
        <dbReference type="EMBL" id="KAK8900344.1"/>
    </source>
</evidence>
<evidence type="ECO:0000256" key="3">
    <source>
        <dbReference type="ARBA" id="ARBA00022989"/>
    </source>
</evidence>
<gene>
    <name evidence="8" type="ORF">M9Y10_002670</name>
</gene>
<feature type="transmembrane region" description="Helical" evidence="6">
    <location>
        <begin position="218"/>
        <end position="239"/>
    </location>
</feature>
<accession>A0ABR2LAJ8</accession>
<reference evidence="8 9" key="1">
    <citation type="submission" date="2024-04" db="EMBL/GenBank/DDBJ databases">
        <title>Tritrichomonas musculus Genome.</title>
        <authorList>
            <person name="Alves-Ferreira E."/>
            <person name="Grigg M."/>
            <person name="Lorenzi H."/>
            <person name="Galac M."/>
        </authorList>
    </citation>
    <scope>NUCLEOTIDE SEQUENCE [LARGE SCALE GENOMIC DNA]</scope>
    <source>
        <strain evidence="8 9">EAF2021</strain>
    </source>
</reference>
<feature type="transmembrane region" description="Helical" evidence="6">
    <location>
        <begin position="146"/>
        <end position="168"/>
    </location>
</feature>
<comment type="caution">
    <text evidence="8">The sequence shown here is derived from an EMBL/GenBank/DDBJ whole genome shotgun (WGS) entry which is preliminary data.</text>
</comment>
<dbReference type="PANTHER" id="PTHR46923:SF1">
    <property type="entry name" value="CATION CHANNEL SPERM-ASSOCIATED PROTEIN 2"/>
    <property type="match status" value="1"/>
</dbReference>
<protein>
    <submittedName>
        <fullName evidence="8">Cation channel sperm-associated protein 2</fullName>
    </submittedName>
</protein>
<evidence type="ECO:0000256" key="4">
    <source>
        <dbReference type="ARBA" id="ARBA00023136"/>
    </source>
</evidence>